<evidence type="ECO:0000313" key="7">
    <source>
        <dbReference type="EMBL" id="EHQ91251.1"/>
    </source>
</evidence>
<dbReference type="GO" id="GO:0003700">
    <property type="term" value="F:DNA-binding transcription factor activity"/>
    <property type="evidence" value="ECO:0007669"/>
    <property type="project" value="InterPro"/>
</dbReference>
<dbReference type="HOGENOM" id="CLU_017584_0_1_9"/>
<dbReference type="Pfam" id="PF00155">
    <property type="entry name" value="Aminotran_1_2"/>
    <property type="match status" value="1"/>
</dbReference>
<dbReference type="SUPFAM" id="SSF53383">
    <property type="entry name" value="PLP-dependent transferases"/>
    <property type="match status" value="1"/>
</dbReference>
<dbReference type="Proteomes" id="UP000005104">
    <property type="component" value="Chromosome"/>
</dbReference>
<dbReference type="InterPro" id="IPR004839">
    <property type="entry name" value="Aminotransferase_I/II_large"/>
</dbReference>
<dbReference type="CDD" id="cd07377">
    <property type="entry name" value="WHTH_GntR"/>
    <property type="match status" value="1"/>
</dbReference>
<dbReference type="STRING" id="768710.DesyoDRAFT_4296"/>
<dbReference type="GO" id="GO:0003677">
    <property type="term" value="F:DNA binding"/>
    <property type="evidence" value="ECO:0007669"/>
    <property type="project" value="UniProtKB-KW"/>
</dbReference>
<dbReference type="InterPro" id="IPR036390">
    <property type="entry name" value="WH_DNA-bd_sf"/>
</dbReference>
<evidence type="ECO:0000313" key="8">
    <source>
        <dbReference type="Proteomes" id="UP000005104"/>
    </source>
</evidence>
<dbReference type="InterPro" id="IPR000524">
    <property type="entry name" value="Tscrpt_reg_HTH_GntR"/>
</dbReference>
<keyword evidence="7" id="KW-0808">Transferase</keyword>
<evidence type="ECO:0000256" key="3">
    <source>
        <dbReference type="ARBA" id="ARBA00023015"/>
    </source>
</evidence>
<gene>
    <name evidence="7" type="ORF">DesyoDRAFT_4296</name>
</gene>
<evidence type="ECO:0000256" key="4">
    <source>
        <dbReference type="ARBA" id="ARBA00023125"/>
    </source>
</evidence>
<reference evidence="7 8" key="1">
    <citation type="submission" date="2011-11" db="EMBL/GenBank/DDBJ databases">
        <title>The Noncontiguous Finished genome of Desulfosporosinus youngiae DSM 17734.</title>
        <authorList>
            <consortium name="US DOE Joint Genome Institute (JGI-PGF)"/>
            <person name="Lucas S."/>
            <person name="Han J."/>
            <person name="Lapidus A."/>
            <person name="Cheng J.-F."/>
            <person name="Goodwin L."/>
            <person name="Pitluck S."/>
            <person name="Peters L."/>
            <person name="Ovchinnikova G."/>
            <person name="Lu M."/>
            <person name="Land M.L."/>
            <person name="Hauser L."/>
            <person name="Pester M."/>
            <person name="Spring S."/>
            <person name="Ollivier B."/>
            <person name="Rattei T."/>
            <person name="Klenk H.-P."/>
            <person name="Wagner M."/>
            <person name="Loy A."/>
            <person name="Woyke T.J."/>
        </authorList>
    </citation>
    <scope>NUCLEOTIDE SEQUENCE [LARGE SCALE GENOMIC DNA]</scope>
    <source>
        <strain evidence="7 8">DSM 17734</strain>
    </source>
</reference>
<comment type="similarity">
    <text evidence="1">In the C-terminal section; belongs to the class-I pyridoxal-phosphate-dependent aminotransferase family.</text>
</comment>
<dbReference type="GO" id="GO:0008483">
    <property type="term" value="F:transaminase activity"/>
    <property type="evidence" value="ECO:0007669"/>
    <property type="project" value="UniProtKB-KW"/>
</dbReference>
<sequence>MITLPLCTNKAPLYQQIYQWLKTEIQSKNYKPHHKIPSKRKLSEHLCVSINTIDTAYSQLIDEGYIVAIPKKGYFVCDIDVYHSINVAAHENTQPKEVSSKLRIDFSPSDIDHGAFPYKIWRNLFKSCFDESDQSILKKTTAQGDGNLRRELVSFLHSSRGVNCDERQIIIGAGTVNSLHTLSLILTKNTSVALENPVYRKAYKMFDHMGHSIIPIPIDDKGIEIEPLKDLSNVAVYVTPSHQFPLGISMPIGRRVELLNFANKADGRYIIEDDYDSEFRYITKPLPSLQSIDQNGKVIYIGTFSTSIAPSVRISYMVLPVTLLNSYHRIFSEFGSDVSILEQRLVAKFIAEGNYEKHLNKMRKLYKDKRRHLTKELSIFGDSIKIIGESAGNRLLIKLKTGDSGRDMCKAAAENGVKVYPISDYLIGARLDKYDNTFLLGYGALSKKELSEGVNLLYGAWNYDE</sequence>
<dbReference type="PANTHER" id="PTHR46577">
    <property type="entry name" value="HTH-TYPE TRANSCRIPTIONAL REGULATORY PROTEIN GABR"/>
    <property type="match status" value="1"/>
</dbReference>
<dbReference type="InterPro" id="IPR036388">
    <property type="entry name" value="WH-like_DNA-bd_sf"/>
</dbReference>
<dbReference type="Gene3D" id="3.40.640.10">
    <property type="entry name" value="Type I PLP-dependent aspartate aminotransferase-like (Major domain)"/>
    <property type="match status" value="1"/>
</dbReference>
<dbReference type="RefSeq" id="WP_007786094.1">
    <property type="nucleotide sequence ID" value="NZ_CM001441.1"/>
</dbReference>
<dbReference type="CDD" id="cd00609">
    <property type="entry name" value="AAT_like"/>
    <property type="match status" value="1"/>
</dbReference>
<keyword evidence="3" id="KW-0805">Transcription regulation</keyword>
<dbReference type="eggNOG" id="COG1167">
    <property type="taxonomic scope" value="Bacteria"/>
</dbReference>
<evidence type="ECO:0000256" key="1">
    <source>
        <dbReference type="ARBA" id="ARBA00005384"/>
    </source>
</evidence>
<name>H5XY41_9FIRM</name>
<dbReference type="Gene3D" id="1.10.10.10">
    <property type="entry name" value="Winged helix-like DNA-binding domain superfamily/Winged helix DNA-binding domain"/>
    <property type="match status" value="1"/>
</dbReference>
<dbReference type="PANTHER" id="PTHR46577:SF1">
    <property type="entry name" value="HTH-TYPE TRANSCRIPTIONAL REGULATORY PROTEIN GABR"/>
    <property type="match status" value="1"/>
</dbReference>
<accession>H5XY41</accession>
<dbReference type="InterPro" id="IPR015424">
    <property type="entry name" value="PyrdxlP-dep_Trfase"/>
</dbReference>
<keyword evidence="8" id="KW-1185">Reference proteome</keyword>
<dbReference type="Pfam" id="PF00392">
    <property type="entry name" value="GntR"/>
    <property type="match status" value="1"/>
</dbReference>
<dbReference type="GO" id="GO:0030170">
    <property type="term" value="F:pyridoxal phosphate binding"/>
    <property type="evidence" value="ECO:0007669"/>
    <property type="project" value="InterPro"/>
</dbReference>
<keyword evidence="5" id="KW-0804">Transcription</keyword>
<dbReference type="SMART" id="SM00345">
    <property type="entry name" value="HTH_GNTR"/>
    <property type="match status" value="1"/>
</dbReference>
<dbReference type="PROSITE" id="PS50949">
    <property type="entry name" value="HTH_GNTR"/>
    <property type="match status" value="1"/>
</dbReference>
<evidence type="ECO:0000256" key="2">
    <source>
        <dbReference type="ARBA" id="ARBA00022898"/>
    </source>
</evidence>
<feature type="domain" description="HTH gntR-type" evidence="6">
    <location>
        <begin position="11"/>
        <end position="79"/>
    </location>
</feature>
<dbReference type="SUPFAM" id="SSF46785">
    <property type="entry name" value="Winged helix' DNA-binding domain"/>
    <property type="match status" value="1"/>
</dbReference>
<dbReference type="EMBL" id="CM001441">
    <property type="protein sequence ID" value="EHQ91251.1"/>
    <property type="molecule type" value="Genomic_DNA"/>
</dbReference>
<dbReference type="AlphaFoldDB" id="H5XY41"/>
<proteinExistence type="inferred from homology"/>
<evidence type="ECO:0000259" key="6">
    <source>
        <dbReference type="PROSITE" id="PS50949"/>
    </source>
</evidence>
<protein>
    <submittedName>
        <fullName evidence="7">Transcriptional regulator with HTH domain and aminotransferase domain</fullName>
    </submittedName>
</protein>
<keyword evidence="7" id="KW-0032">Aminotransferase</keyword>
<dbReference type="OrthoDB" id="9808770at2"/>
<keyword evidence="4" id="KW-0238">DNA-binding</keyword>
<dbReference type="InterPro" id="IPR051446">
    <property type="entry name" value="HTH_trans_reg/aminotransferase"/>
</dbReference>
<dbReference type="InterPro" id="IPR015421">
    <property type="entry name" value="PyrdxlP-dep_Trfase_major"/>
</dbReference>
<keyword evidence="2" id="KW-0663">Pyridoxal phosphate</keyword>
<evidence type="ECO:0000256" key="5">
    <source>
        <dbReference type="ARBA" id="ARBA00023163"/>
    </source>
</evidence>
<organism evidence="7 8">
    <name type="scientific">Desulfosporosinus youngiae DSM 17734</name>
    <dbReference type="NCBI Taxonomy" id="768710"/>
    <lineage>
        <taxon>Bacteria</taxon>
        <taxon>Bacillati</taxon>
        <taxon>Bacillota</taxon>
        <taxon>Clostridia</taxon>
        <taxon>Eubacteriales</taxon>
        <taxon>Desulfitobacteriaceae</taxon>
        <taxon>Desulfosporosinus</taxon>
    </lineage>
</organism>